<evidence type="ECO:0000256" key="1">
    <source>
        <dbReference type="SAM" id="SignalP"/>
    </source>
</evidence>
<feature type="chain" id="PRO_5036052675" description="DUF3757 domain-containing protein" evidence="1">
    <location>
        <begin position="22"/>
        <end position="145"/>
    </location>
</feature>
<evidence type="ECO:0000313" key="2">
    <source>
        <dbReference type="EMBL" id="AWK13529.1"/>
    </source>
</evidence>
<gene>
    <name evidence="2" type="ORF">CCS41_01845</name>
    <name evidence="3" type="ORF">CCS41_03445</name>
</gene>
<reference evidence="2 4" key="1">
    <citation type="submission" date="2017-05" db="EMBL/GenBank/DDBJ databases">
        <title>Genome sequence of Candidatus Fukatsuia symbiotica and Candidatus Hamiltonella defensa from Acyrthosiphon pisum strain 5D.</title>
        <authorList>
            <person name="Patel V.A."/>
            <person name="Chevignon G."/>
            <person name="Russell J.A."/>
            <person name="Oliver K.M."/>
        </authorList>
    </citation>
    <scope>NUCLEOTIDE SEQUENCE [LARGE SCALE GENOMIC DNA]</scope>
    <source>
        <strain evidence="2 4">5D</strain>
    </source>
</reference>
<evidence type="ECO:0000313" key="3">
    <source>
        <dbReference type="EMBL" id="AWK13745.1"/>
    </source>
</evidence>
<dbReference type="AlphaFoldDB" id="A0A2U8I345"/>
<dbReference type="Proteomes" id="UP000261875">
    <property type="component" value="Chromosome"/>
</dbReference>
<evidence type="ECO:0000313" key="4">
    <source>
        <dbReference type="Proteomes" id="UP000261875"/>
    </source>
</evidence>
<keyword evidence="4" id="KW-1185">Reference proteome</keyword>
<dbReference type="EMBL" id="CP021659">
    <property type="protein sequence ID" value="AWK13745.1"/>
    <property type="molecule type" value="Genomic_DNA"/>
</dbReference>
<organism evidence="2 4">
    <name type="scientific">Candidatus Fukatsuia symbiotica</name>
    <dbReference type="NCBI Taxonomy" id="1878942"/>
    <lineage>
        <taxon>Bacteria</taxon>
        <taxon>Pseudomonadati</taxon>
        <taxon>Pseudomonadota</taxon>
        <taxon>Gammaproteobacteria</taxon>
        <taxon>Enterobacterales</taxon>
        <taxon>Yersiniaceae</taxon>
        <taxon>Candidatus Fukatsuia</taxon>
    </lineage>
</organism>
<accession>A0A2U8I345</accession>
<evidence type="ECO:0008006" key="5">
    <source>
        <dbReference type="Google" id="ProtNLM"/>
    </source>
</evidence>
<keyword evidence="1" id="KW-0732">Signal</keyword>
<feature type="signal peptide" evidence="1">
    <location>
        <begin position="1"/>
        <end position="21"/>
    </location>
</feature>
<dbReference type="KEGG" id="fsm:CCS41_01845"/>
<name>A0A2U8I345_9GAMM</name>
<dbReference type="KEGG" id="fsm:CCS41_03445"/>
<protein>
    <recommendedName>
        <fullName evidence="5">DUF3757 domain-containing protein</fullName>
    </recommendedName>
</protein>
<sequence>MKVSHALFMIVSYMSVTSSWAIDGSCPPSSQITKQCNDKECTYTATYPPEGLGWTSARQRKENLDNSRPELNFKEAIILIDKKVAPFVCVYSSAGYDNKDLRLLVSSPVKSTVNKDSNHWKENKQLNRWSCVDSDPASCVFEYSQ</sequence>
<dbReference type="EMBL" id="CP021659">
    <property type="protein sequence ID" value="AWK13529.1"/>
    <property type="molecule type" value="Genomic_DNA"/>
</dbReference>
<proteinExistence type="predicted"/>